<dbReference type="InterPro" id="IPR037171">
    <property type="entry name" value="NagB/RpiA_transferase-like"/>
</dbReference>
<dbReference type="EC" id="2.8.3.12" evidence="1"/>
<dbReference type="Pfam" id="PF01144">
    <property type="entry name" value="CoA_trans"/>
    <property type="match status" value="1"/>
</dbReference>
<dbReference type="EC" id="2.8.3.6" evidence="1"/>
<dbReference type="InterPro" id="IPR004165">
    <property type="entry name" value="CoA_trans_fam_I"/>
</dbReference>
<accession>A0A0W8E7P7</accession>
<dbReference type="GO" id="GO:0018730">
    <property type="term" value="F:glutaconate CoA-transferase activity"/>
    <property type="evidence" value="ECO:0007669"/>
    <property type="project" value="UniProtKB-EC"/>
</dbReference>
<dbReference type="Gene3D" id="3.30.30.40">
    <property type="match status" value="1"/>
</dbReference>
<dbReference type="SMART" id="SM00882">
    <property type="entry name" value="CoA_trans"/>
    <property type="match status" value="1"/>
</dbReference>
<reference evidence="1" key="1">
    <citation type="journal article" date="2015" name="Proc. Natl. Acad. Sci. U.S.A.">
        <title>Networks of energetic and metabolic interactions define dynamics in microbial communities.</title>
        <authorList>
            <person name="Embree M."/>
            <person name="Liu J.K."/>
            <person name="Al-Bassam M.M."/>
            <person name="Zengler K."/>
        </authorList>
    </citation>
    <scope>NUCLEOTIDE SEQUENCE</scope>
</reference>
<name>A0A0W8E7P7_9ZZZZ</name>
<dbReference type="SUPFAM" id="SSF100950">
    <property type="entry name" value="NagB/RpiA/CoA transferase-like"/>
    <property type="match status" value="1"/>
</dbReference>
<dbReference type="EMBL" id="LNQE01001844">
    <property type="protein sequence ID" value="KUG04628.1"/>
    <property type="molecule type" value="Genomic_DNA"/>
</dbReference>
<comment type="caution">
    <text evidence="1">The sequence shown here is derived from an EMBL/GenBank/DDBJ whole genome shotgun (WGS) entry which is preliminary data.</text>
</comment>
<organism evidence="1">
    <name type="scientific">hydrocarbon metagenome</name>
    <dbReference type="NCBI Taxonomy" id="938273"/>
    <lineage>
        <taxon>unclassified sequences</taxon>
        <taxon>metagenomes</taxon>
        <taxon>ecological metagenomes</taxon>
    </lineage>
</organism>
<evidence type="ECO:0000313" key="1">
    <source>
        <dbReference type="EMBL" id="KUG04628.1"/>
    </source>
</evidence>
<gene>
    <name evidence="1" type="ORF">ASZ90_017989</name>
</gene>
<protein>
    <submittedName>
        <fullName evidence="1">3-oxoadipate coa-transferase subunit a</fullName>
        <ecNumber evidence="1">2.8.3.12</ecNumber>
        <ecNumber evidence="1">2.8.3.6</ecNumber>
    </submittedName>
</protein>
<proteinExistence type="predicted"/>
<dbReference type="AlphaFoldDB" id="A0A0W8E7P7"/>
<sequence length="318" mass="36036">MKFEPIPIRKGRAKPPTYKIMTAKEAITQFIHDGCYLGMSVSAAPAALIWEIVRQRDRIKNLTLSITSQIGMSSALIGSDLVNKVEMAYNWGGIEGEDKVFRRAVEKGIPRPLEVEDYSNYGCAMRWEAASMGLDFMPVKSQLGSDIIKYNPRIKVIDDPYTGKPVALVPASSPDVGIMHCARADEIGNVQCYGLYGNTDLLARASKKVIVSVEEIVTTAEIRRMPNLTVIPYYYVDAIVQAPFGAHWRESNYYYHHDLAYGLDAYRQFATKEGFDAWADKYIHGTKDWDEYCKLVGYDRLNRLRLSESKYQKFGEVR</sequence>
<keyword evidence="1" id="KW-0808">Transferase</keyword>
<dbReference type="GO" id="GO:0047569">
    <property type="term" value="F:3-oxoadipate CoA-transferase activity"/>
    <property type="evidence" value="ECO:0007669"/>
    <property type="project" value="UniProtKB-EC"/>
</dbReference>
<dbReference type="Gene3D" id="3.40.1080.10">
    <property type="entry name" value="Glutaconate Coenzyme A-transferase"/>
    <property type="match status" value="1"/>
</dbReference>